<dbReference type="EMBL" id="JAVIDA010000021">
    <property type="protein sequence ID" value="MDQ9072518.1"/>
    <property type="molecule type" value="Genomic_DNA"/>
</dbReference>
<dbReference type="PRINTS" id="PR00032">
    <property type="entry name" value="HTHARAC"/>
</dbReference>
<dbReference type="InterPro" id="IPR018060">
    <property type="entry name" value="HTH_AraC"/>
</dbReference>
<dbReference type="PROSITE" id="PS01124">
    <property type="entry name" value="HTH_ARAC_FAMILY_2"/>
    <property type="match status" value="1"/>
</dbReference>
<dbReference type="InterPro" id="IPR009057">
    <property type="entry name" value="Homeodomain-like_sf"/>
</dbReference>
<dbReference type="PANTHER" id="PTHR46796:SF2">
    <property type="entry name" value="TRANSCRIPTIONAL REGULATORY PROTEIN"/>
    <property type="match status" value="1"/>
</dbReference>
<dbReference type="InterPro" id="IPR020449">
    <property type="entry name" value="Tscrpt_reg_AraC-type_HTH"/>
</dbReference>
<dbReference type="InterPro" id="IPR050204">
    <property type="entry name" value="AraC_XylS_family_regulators"/>
</dbReference>
<sequence>MNPDPTVEFWRHPDLPFVESRRASQSRVCYKSHSHPTFSIGAVDQGLSQFSSYFAENCLIKAGTVVVIPAEVEHSCNPMPDFAWSYQMMHLDADWLSELFYEFVDAPFVDLGTKNVTKISPFILENRVIYQAFCKLNDCLFDQQLNIYEKEQHLIEVLTEILLPNFDFKTLQLTNYFQKEFLNLVEYIQQSEHFLSLDQLADFSKISRYAIIRLFKNHQGMTPHAYQLNLKVNRARELLKKGQNIVDVAQALDFVDQSHFHRTFKQFTGITPKQYQESSRHRLMKLKISRNFIQS</sequence>
<dbReference type="Gene3D" id="1.10.10.60">
    <property type="entry name" value="Homeodomain-like"/>
    <property type="match status" value="2"/>
</dbReference>
<dbReference type="GeneID" id="84210463"/>
<keyword evidence="3" id="KW-0010">Activator</keyword>
<evidence type="ECO:0000313" key="6">
    <source>
        <dbReference type="EMBL" id="MDQ9072518.1"/>
    </source>
</evidence>
<dbReference type="SUPFAM" id="SSF46689">
    <property type="entry name" value="Homeodomain-like"/>
    <property type="match status" value="2"/>
</dbReference>
<dbReference type="AlphaFoldDB" id="A0AAW8JJR8"/>
<organism evidence="6 7">
    <name type="scientific">Acinetobacter gerneri</name>
    <dbReference type="NCBI Taxonomy" id="202952"/>
    <lineage>
        <taxon>Bacteria</taxon>
        <taxon>Pseudomonadati</taxon>
        <taxon>Pseudomonadota</taxon>
        <taxon>Gammaproteobacteria</taxon>
        <taxon>Moraxellales</taxon>
        <taxon>Moraxellaceae</taxon>
        <taxon>Acinetobacter</taxon>
    </lineage>
</organism>
<dbReference type="InterPro" id="IPR003313">
    <property type="entry name" value="AraC-bd"/>
</dbReference>
<evidence type="ECO:0000313" key="7">
    <source>
        <dbReference type="Proteomes" id="UP001243195"/>
    </source>
</evidence>
<keyword evidence="4" id="KW-0804">Transcription</keyword>
<protein>
    <submittedName>
        <fullName evidence="6">AraC family transcriptional regulator</fullName>
    </submittedName>
</protein>
<dbReference type="PANTHER" id="PTHR46796">
    <property type="entry name" value="HTH-TYPE TRANSCRIPTIONAL ACTIVATOR RHAS-RELATED"/>
    <property type="match status" value="1"/>
</dbReference>
<evidence type="ECO:0000259" key="5">
    <source>
        <dbReference type="PROSITE" id="PS01124"/>
    </source>
</evidence>
<feature type="domain" description="HTH araC/xylS-type" evidence="5">
    <location>
        <begin position="179"/>
        <end position="278"/>
    </location>
</feature>
<proteinExistence type="predicted"/>
<accession>A0AAW8JJR8</accession>
<evidence type="ECO:0000256" key="3">
    <source>
        <dbReference type="ARBA" id="ARBA00023159"/>
    </source>
</evidence>
<dbReference type="GO" id="GO:0003700">
    <property type="term" value="F:DNA-binding transcription factor activity"/>
    <property type="evidence" value="ECO:0007669"/>
    <property type="project" value="InterPro"/>
</dbReference>
<evidence type="ECO:0000256" key="1">
    <source>
        <dbReference type="ARBA" id="ARBA00023015"/>
    </source>
</evidence>
<dbReference type="Pfam" id="PF02311">
    <property type="entry name" value="AraC_binding"/>
    <property type="match status" value="1"/>
</dbReference>
<evidence type="ECO:0000256" key="4">
    <source>
        <dbReference type="ARBA" id="ARBA00023163"/>
    </source>
</evidence>
<keyword evidence="1" id="KW-0805">Transcription regulation</keyword>
<dbReference type="GO" id="GO:0043565">
    <property type="term" value="F:sequence-specific DNA binding"/>
    <property type="evidence" value="ECO:0007669"/>
    <property type="project" value="InterPro"/>
</dbReference>
<dbReference type="RefSeq" id="WP_004866465.1">
    <property type="nucleotide sequence ID" value="NZ_BBLI01000093.1"/>
</dbReference>
<dbReference type="InterPro" id="IPR037923">
    <property type="entry name" value="HTH-like"/>
</dbReference>
<reference evidence="6" key="1">
    <citation type="submission" date="2023-08" db="EMBL/GenBank/DDBJ databases">
        <title>Emergence of clinically-relevant ST2 carbapenem-resistant Acinetobacter baumannii strains in hospital sewages in Zhejiang, East of China.</title>
        <authorList>
            <person name="Kaichao C."/>
            <person name="Zhang R."/>
        </authorList>
    </citation>
    <scope>NUCLEOTIDE SEQUENCE</scope>
    <source>
        <strain evidence="6">M-SY-60</strain>
    </source>
</reference>
<dbReference type="SMART" id="SM00342">
    <property type="entry name" value="HTH_ARAC"/>
    <property type="match status" value="1"/>
</dbReference>
<dbReference type="Proteomes" id="UP001243195">
    <property type="component" value="Unassembled WGS sequence"/>
</dbReference>
<comment type="caution">
    <text evidence="6">The sequence shown here is derived from an EMBL/GenBank/DDBJ whole genome shotgun (WGS) entry which is preliminary data.</text>
</comment>
<keyword evidence="2" id="KW-0238">DNA-binding</keyword>
<evidence type="ECO:0000256" key="2">
    <source>
        <dbReference type="ARBA" id="ARBA00023125"/>
    </source>
</evidence>
<dbReference type="Pfam" id="PF12833">
    <property type="entry name" value="HTH_18"/>
    <property type="match status" value="1"/>
</dbReference>
<name>A0AAW8JJR8_9GAMM</name>
<dbReference type="SUPFAM" id="SSF51215">
    <property type="entry name" value="Regulatory protein AraC"/>
    <property type="match status" value="1"/>
</dbReference>
<gene>
    <name evidence="6" type="ORF">RFH51_13740</name>
</gene>